<comment type="caution">
    <text evidence="2">The sequence shown here is derived from an EMBL/GenBank/DDBJ whole genome shotgun (WGS) entry which is preliminary data.</text>
</comment>
<accession>A0A3L5TRW2</accession>
<dbReference type="AlphaFoldDB" id="A0A3L5TRW2"/>
<keyword evidence="3" id="KW-1185">Reference proteome</keyword>
<comment type="similarity">
    <text evidence="1">Belongs to the MIF family.</text>
</comment>
<dbReference type="InterPro" id="IPR001398">
    <property type="entry name" value="Macrophage_inhib_fac"/>
</dbReference>
<proteinExistence type="inferred from homology"/>
<dbReference type="SUPFAM" id="SSF55331">
    <property type="entry name" value="Tautomerase/MIF"/>
    <property type="match status" value="1"/>
</dbReference>
<sequence length="126" mass="14985">MLNIPKCDSNLDIKQNDKSTRLSEDYYLNSDRAFDSKVILGRIIKYKLLDNIYVSITRGDRMSHNGSSDPMAFIDMMTCDRFNEKNNPEYSRQFLNFFSKELRLPLSRVLIQYHETQIHDYGYIRE</sequence>
<gene>
    <name evidence="2" type="ORF">AM593_06940</name>
</gene>
<protein>
    <submittedName>
        <fullName evidence="2">Uncharacterized protein</fullName>
    </submittedName>
</protein>
<dbReference type="Pfam" id="PF01187">
    <property type="entry name" value="MIF"/>
    <property type="match status" value="1"/>
</dbReference>
<dbReference type="EMBL" id="KV587526">
    <property type="protein sequence ID" value="OPL32695.1"/>
    <property type="molecule type" value="Genomic_DNA"/>
</dbReference>
<dbReference type="Proteomes" id="UP000266721">
    <property type="component" value="Unassembled WGS sequence"/>
</dbReference>
<feature type="non-terminal residue" evidence="2">
    <location>
        <position position="1"/>
    </location>
</feature>
<organism evidence="2 3">
    <name type="scientific">Mytilus galloprovincialis</name>
    <name type="common">Mediterranean mussel</name>
    <dbReference type="NCBI Taxonomy" id="29158"/>
    <lineage>
        <taxon>Eukaryota</taxon>
        <taxon>Metazoa</taxon>
        <taxon>Spiralia</taxon>
        <taxon>Lophotrochozoa</taxon>
        <taxon>Mollusca</taxon>
        <taxon>Bivalvia</taxon>
        <taxon>Autobranchia</taxon>
        <taxon>Pteriomorphia</taxon>
        <taxon>Mytilida</taxon>
        <taxon>Mytiloidea</taxon>
        <taxon>Mytilidae</taxon>
        <taxon>Mytilinae</taxon>
        <taxon>Mytilus</taxon>
    </lineage>
</organism>
<evidence type="ECO:0000313" key="2">
    <source>
        <dbReference type="EMBL" id="OPL32695.1"/>
    </source>
</evidence>
<evidence type="ECO:0000256" key="1">
    <source>
        <dbReference type="ARBA" id="ARBA00005851"/>
    </source>
</evidence>
<name>A0A3L5TRW2_MYTGA</name>
<evidence type="ECO:0000313" key="3">
    <source>
        <dbReference type="Proteomes" id="UP000266721"/>
    </source>
</evidence>
<dbReference type="InterPro" id="IPR014347">
    <property type="entry name" value="Tautomerase/MIF_sf"/>
</dbReference>
<reference evidence="2 3" key="1">
    <citation type="journal article" date="2016" name="PLoS ONE">
        <title>A First Insight into the Genome of the Filter-Feeder Mussel Mytilus galloprovincialis.</title>
        <authorList>
            <person name="Murgarella M."/>
            <person name="Puiu D."/>
            <person name="Novoa B."/>
            <person name="Figueras A."/>
            <person name="Posada D."/>
            <person name="Canchaya C."/>
        </authorList>
    </citation>
    <scope>NUCLEOTIDE SEQUENCE [LARGE SCALE GENOMIC DNA]</scope>
    <source>
        <tissue evidence="2">Muscle</tissue>
    </source>
</reference>
<dbReference type="Gene3D" id="3.30.429.10">
    <property type="entry name" value="Macrophage Migration Inhibitory Factor"/>
    <property type="match status" value="1"/>
</dbReference>